<protein>
    <recommendedName>
        <fullName evidence="5">Glutamyl-tRNA(Gln) amidotransferase subunit A, mitochondrial</fullName>
        <shortName evidence="5">Glu-AdT subunit A</shortName>
        <ecNumber evidence="5">6.3.5.7</ecNumber>
    </recommendedName>
</protein>
<comment type="similarity">
    <text evidence="5">Belongs to the amidase family. GatA subfamily.</text>
</comment>
<dbReference type="STRING" id="667725.A0A0L0G0P8"/>
<keyword evidence="1 5" id="KW-0436">Ligase</keyword>
<comment type="subunit">
    <text evidence="5">Subunit of the heterotrimeric GatCAB amidotransferase (AdT) complex, composed of A, B and C subunits.</text>
</comment>
<keyword evidence="3 5" id="KW-0067">ATP-binding</keyword>
<keyword evidence="8" id="KW-1185">Reference proteome</keyword>
<keyword evidence="2 5" id="KW-0547">Nucleotide-binding</keyword>
<dbReference type="OrthoDB" id="421993at2759"/>
<dbReference type="GeneID" id="25905545"/>
<dbReference type="GO" id="GO:0005524">
    <property type="term" value="F:ATP binding"/>
    <property type="evidence" value="ECO:0007669"/>
    <property type="project" value="UniProtKB-KW"/>
</dbReference>
<dbReference type="eggNOG" id="KOG1211">
    <property type="taxonomic scope" value="Eukaryota"/>
</dbReference>
<evidence type="ECO:0000256" key="4">
    <source>
        <dbReference type="ARBA" id="ARBA00022917"/>
    </source>
</evidence>
<proteinExistence type="inferred from homology"/>
<evidence type="ECO:0000256" key="2">
    <source>
        <dbReference type="ARBA" id="ARBA00022741"/>
    </source>
</evidence>
<dbReference type="InterPro" id="IPR000120">
    <property type="entry name" value="Amidase"/>
</dbReference>
<dbReference type="Proteomes" id="UP000054560">
    <property type="component" value="Unassembled WGS sequence"/>
</dbReference>
<evidence type="ECO:0000313" key="7">
    <source>
        <dbReference type="EMBL" id="KNC82682.1"/>
    </source>
</evidence>
<gene>
    <name evidence="7" type="ORF">SARC_05041</name>
</gene>
<comment type="caution">
    <text evidence="5">Lacks conserved residue(s) required for the propagation of feature annotation.</text>
</comment>
<dbReference type="RefSeq" id="XP_014156584.1">
    <property type="nucleotide sequence ID" value="XM_014301109.1"/>
</dbReference>
<dbReference type="EC" id="6.3.5.7" evidence="5"/>
<evidence type="ECO:0000256" key="1">
    <source>
        <dbReference type="ARBA" id="ARBA00022598"/>
    </source>
</evidence>
<dbReference type="InterPro" id="IPR023631">
    <property type="entry name" value="Amidase_dom"/>
</dbReference>
<dbReference type="GO" id="GO:0005739">
    <property type="term" value="C:mitochondrion"/>
    <property type="evidence" value="ECO:0007669"/>
    <property type="project" value="UniProtKB-SubCell"/>
</dbReference>
<dbReference type="Gene3D" id="3.90.1300.10">
    <property type="entry name" value="Amidase signature (AS) domain"/>
    <property type="match status" value="2"/>
</dbReference>
<comment type="function">
    <text evidence="5">Allows the formation of correctly charged Gln-tRNA(Gln) through the transamidation of misacylated Glu-tRNA(Gln) in the mitochondria. The reaction takes place in the presence of glutamine and ATP through an activated gamma-phospho-Glu-tRNA(Gln).</text>
</comment>
<dbReference type="GO" id="GO:0030956">
    <property type="term" value="C:glutamyl-tRNA(Gln) amidotransferase complex"/>
    <property type="evidence" value="ECO:0007669"/>
    <property type="project" value="UniProtKB-UniRule"/>
</dbReference>
<dbReference type="PANTHER" id="PTHR11895">
    <property type="entry name" value="TRANSAMIDASE"/>
    <property type="match status" value="1"/>
</dbReference>
<dbReference type="Pfam" id="PF01425">
    <property type="entry name" value="Amidase"/>
    <property type="match status" value="1"/>
</dbReference>
<dbReference type="SUPFAM" id="SSF75304">
    <property type="entry name" value="Amidase signature (AS) enzymes"/>
    <property type="match status" value="1"/>
</dbReference>
<feature type="active site" description="Charge relay system" evidence="5">
    <location>
        <position position="78"/>
    </location>
</feature>
<evidence type="ECO:0000259" key="6">
    <source>
        <dbReference type="Pfam" id="PF01425"/>
    </source>
</evidence>
<evidence type="ECO:0000313" key="8">
    <source>
        <dbReference type="Proteomes" id="UP000054560"/>
    </source>
</evidence>
<comment type="subcellular location">
    <subcellularLocation>
        <location evidence="5">Mitochondrion</location>
    </subcellularLocation>
</comment>
<feature type="active site" description="Acyl-ester intermediate" evidence="5">
    <location>
        <position position="138"/>
    </location>
</feature>
<sequence length="463" mass="50040">MGKDSCILVRATLDSARQTSTQFNGDLLDTISSDEIKQLNAFTNTSPQLALEAAKQSDERRAHGAAKGRLDGVPIVVKDNFCVQRTTTTCASRMLKDFAAPYTATAVDRLLKEGAVLLGKANMDEFAMGALGSDTGGSVRLPASYCGVVGYKPTYGLVSRHGLVLYGSSLDCPSIITSVVEDAAIMLDTISGEDPLDTMTTEGDHTPFTYAEYKDQVTGLRVGVPKEYYTEEVSDEVLRVWRETIDTLEGLGAEVCSVSLPNTRHALPTYYILAPAEASSNLARFDGVQYGHRADADRDSSFVHTRGEGFGDVVKARVILGTFCLSRDVFKHDYYDHAMRVRTKIRDDFDRVFSAHTQGENQAKNSADTSVDRSQVDLLLTAVACGTSPTVNEWNNLSGADHNANDVFTVPASLAGLPAISIPIGEDGRTGMPIGMQLIGPAHSDARVLSVSHALMEVARRER</sequence>
<reference evidence="7 8" key="1">
    <citation type="submission" date="2011-02" db="EMBL/GenBank/DDBJ databases">
        <title>The Genome Sequence of Sphaeroforma arctica JP610.</title>
        <authorList>
            <consortium name="The Broad Institute Genome Sequencing Platform"/>
            <person name="Russ C."/>
            <person name="Cuomo C."/>
            <person name="Young S.K."/>
            <person name="Zeng Q."/>
            <person name="Gargeya S."/>
            <person name="Alvarado L."/>
            <person name="Berlin A."/>
            <person name="Chapman S.B."/>
            <person name="Chen Z."/>
            <person name="Freedman E."/>
            <person name="Gellesch M."/>
            <person name="Goldberg J."/>
            <person name="Griggs A."/>
            <person name="Gujja S."/>
            <person name="Heilman E."/>
            <person name="Heiman D."/>
            <person name="Howarth C."/>
            <person name="Mehta T."/>
            <person name="Neiman D."/>
            <person name="Pearson M."/>
            <person name="Roberts A."/>
            <person name="Saif S."/>
            <person name="Shea T."/>
            <person name="Shenoy N."/>
            <person name="Sisk P."/>
            <person name="Stolte C."/>
            <person name="Sykes S."/>
            <person name="White J."/>
            <person name="Yandava C."/>
            <person name="Burger G."/>
            <person name="Gray M.W."/>
            <person name="Holland P.W.H."/>
            <person name="King N."/>
            <person name="Lang F.B.F."/>
            <person name="Roger A.J."/>
            <person name="Ruiz-Trillo I."/>
            <person name="Haas B."/>
            <person name="Nusbaum C."/>
            <person name="Birren B."/>
        </authorList>
    </citation>
    <scope>NUCLEOTIDE SEQUENCE [LARGE SCALE GENOMIC DNA]</scope>
    <source>
        <strain evidence="7 8">JP610</strain>
    </source>
</reference>
<dbReference type="HAMAP" id="MF_00120">
    <property type="entry name" value="GatA"/>
    <property type="match status" value="1"/>
</dbReference>
<evidence type="ECO:0000256" key="3">
    <source>
        <dbReference type="ARBA" id="ARBA00022840"/>
    </source>
</evidence>
<evidence type="ECO:0000256" key="5">
    <source>
        <dbReference type="HAMAP-Rule" id="MF_03150"/>
    </source>
</evidence>
<dbReference type="InterPro" id="IPR004412">
    <property type="entry name" value="GatA"/>
</dbReference>
<accession>A0A0L0G0P8</accession>
<organism evidence="7 8">
    <name type="scientific">Sphaeroforma arctica JP610</name>
    <dbReference type="NCBI Taxonomy" id="667725"/>
    <lineage>
        <taxon>Eukaryota</taxon>
        <taxon>Ichthyosporea</taxon>
        <taxon>Ichthyophonida</taxon>
        <taxon>Sphaeroforma</taxon>
    </lineage>
</organism>
<comment type="catalytic activity">
    <reaction evidence="5">
        <text>L-glutamyl-tRNA(Gln) + L-glutamine + ATP + H2O = L-glutaminyl-tRNA(Gln) + L-glutamate + ADP + phosphate + H(+)</text>
        <dbReference type="Rhea" id="RHEA:17521"/>
        <dbReference type="Rhea" id="RHEA-COMP:9681"/>
        <dbReference type="Rhea" id="RHEA-COMP:9684"/>
        <dbReference type="ChEBI" id="CHEBI:15377"/>
        <dbReference type="ChEBI" id="CHEBI:15378"/>
        <dbReference type="ChEBI" id="CHEBI:29985"/>
        <dbReference type="ChEBI" id="CHEBI:30616"/>
        <dbReference type="ChEBI" id="CHEBI:43474"/>
        <dbReference type="ChEBI" id="CHEBI:58359"/>
        <dbReference type="ChEBI" id="CHEBI:78520"/>
        <dbReference type="ChEBI" id="CHEBI:78521"/>
        <dbReference type="ChEBI" id="CHEBI:456216"/>
        <dbReference type="EC" id="6.3.5.7"/>
    </reaction>
</comment>
<dbReference type="PANTHER" id="PTHR11895:SF7">
    <property type="entry name" value="GLUTAMYL-TRNA(GLN) AMIDOTRANSFERASE SUBUNIT A, MITOCHONDRIAL"/>
    <property type="match status" value="1"/>
</dbReference>
<dbReference type="GO" id="GO:0070681">
    <property type="term" value="P:glutaminyl-tRNAGln biosynthesis via transamidation"/>
    <property type="evidence" value="ECO:0007669"/>
    <property type="project" value="UniProtKB-UniRule"/>
</dbReference>
<feature type="domain" description="Amidase" evidence="6">
    <location>
        <begin position="129"/>
        <end position="449"/>
    </location>
</feature>
<dbReference type="GO" id="GO:0032543">
    <property type="term" value="P:mitochondrial translation"/>
    <property type="evidence" value="ECO:0007669"/>
    <property type="project" value="UniProtKB-UniRule"/>
</dbReference>
<keyword evidence="4 5" id="KW-0648">Protein biosynthesis</keyword>
<dbReference type="InterPro" id="IPR036928">
    <property type="entry name" value="AS_sf"/>
</dbReference>
<keyword evidence="5" id="KW-0496">Mitochondrion</keyword>
<name>A0A0L0G0P8_9EUKA</name>
<dbReference type="AlphaFoldDB" id="A0A0L0G0P8"/>
<dbReference type="EMBL" id="KQ241903">
    <property type="protein sequence ID" value="KNC82682.1"/>
    <property type="molecule type" value="Genomic_DNA"/>
</dbReference>
<dbReference type="GO" id="GO:0050567">
    <property type="term" value="F:glutaminyl-tRNA synthase (glutamine-hydrolyzing) activity"/>
    <property type="evidence" value="ECO:0007669"/>
    <property type="project" value="UniProtKB-UniRule"/>
</dbReference>